<keyword evidence="2" id="KW-0472">Membrane</keyword>
<evidence type="ECO:0000256" key="2">
    <source>
        <dbReference type="SAM" id="Phobius"/>
    </source>
</evidence>
<dbReference type="Proteomes" id="UP000835052">
    <property type="component" value="Unassembled WGS sequence"/>
</dbReference>
<organism evidence="3 4">
    <name type="scientific">Caenorhabditis auriculariae</name>
    <dbReference type="NCBI Taxonomy" id="2777116"/>
    <lineage>
        <taxon>Eukaryota</taxon>
        <taxon>Metazoa</taxon>
        <taxon>Ecdysozoa</taxon>
        <taxon>Nematoda</taxon>
        <taxon>Chromadorea</taxon>
        <taxon>Rhabditida</taxon>
        <taxon>Rhabditina</taxon>
        <taxon>Rhabditomorpha</taxon>
        <taxon>Rhabditoidea</taxon>
        <taxon>Rhabditidae</taxon>
        <taxon>Peloderinae</taxon>
        <taxon>Caenorhabditis</taxon>
    </lineage>
</organism>
<gene>
    <name evidence="3" type="ORF">CAUJ_LOCUS2327</name>
</gene>
<protein>
    <submittedName>
        <fullName evidence="3">Uncharacterized protein</fullName>
    </submittedName>
</protein>
<keyword evidence="4" id="KW-1185">Reference proteome</keyword>
<sequence>MQETEPRVFCGLPVGGAVSILGSSIIVCQIFGLFAISPFVLYFFEIAIGFGMMFILSTGAKRRKLAYITAYMLYISMYTFWVFFTILGAILATVYLVNDAVVCPPRGDVTTTPKPGSCIENKFTTSDVIIVSISCFFLGISIVVALVQLRFLLILYNFIRHSRRASNTNLNVQYVVPSSPSGMPPPPRYAEHSGHPIPEPSHSSQTAAQAGPLPSKPPLYSEVQKSTGIAVRPLQPEDLSNTDDVAQLAQASSSAATVGLSNEGYDNGSFVTIDISDETTSPSSDSRDRTISLPPAYEEDPNGLGPAASTAPTLTNDPNSHSLI</sequence>
<keyword evidence="2" id="KW-1133">Transmembrane helix</keyword>
<feature type="region of interest" description="Disordered" evidence="1">
    <location>
        <begin position="274"/>
        <end position="324"/>
    </location>
</feature>
<feature type="transmembrane region" description="Helical" evidence="2">
    <location>
        <begin position="129"/>
        <end position="156"/>
    </location>
</feature>
<evidence type="ECO:0000313" key="4">
    <source>
        <dbReference type="Proteomes" id="UP000835052"/>
    </source>
</evidence>
<reference evidence="3" key="1">
    <citation type="submission" date="2020-10" db="EMBL/GenBank/DDBJ databases">
        <authorList>
            <person name="Kikuchi T."/>
        </authorList>
    </citation>
    <scope>NUCLEOTIDE SEQUENCE</scope>
    <source>
        <strain evidence="3">NKZ352</strain>
    </source>
</reference>
<feature type="transmembrane region" description="Helical" evidence="2">
    <location>
        <begin position="40"/>
        <end position="59"/>
    </location>
</feature>
<feature type="region of interest" description="Disordered" evidence="1">
    <location>
        <begin position="179"/>
        <end position="221"/>
    </location>
</feature>
<keyword evidence="2" id="KW-0812">Transmembrane</keyword>
<proteinExistence type="predicted"/>
<dbReference type="EMBL" id="CAJGYM010000004">
    <property type="protein sequence ID" value="CAD6186408.1"/>
    <property type="molecule type" value="Genomic_DNA"/>
</dbReference>
<evidence type="ECO:0000313" key="3">
    <source>
        <dbReference type="EMBL" id="CAD6186408.1"/>
    </source>
</evidence>
<dbReference type="OrthoDB" id="5815816at2759"/>
<feature type="compositionally biased region" description="Polar residues" evidence="1">
    <location>
        <begin position="310"/>
        <end position="324"/>
    </location>
</feature>
<dbReference type="AlphaFoldDB" id="A0A8S1GU34"/>
<feature type="transmembrane region" description="Helical" evidence="2">
    <location>
        <begin position="71"/>
        <end position="97"/>
    </location>
</feature>
<accession>A0A8S1GU34</accession>
<feature type="transmembrane region" description="Helical" evidence="2">
    <location>
        <begin position="12"/>
        <end position="34"/>
    </location>
</feature>
<name>A0A8S1GU34_9PELO</name>
<feature type="compositionally biased region" description="Low complexity" evidence="1">
    <location>
        <begin position="274"/>
        <end position="284"/>
    </location>
</feature>
<comment type="caution">
    <text evidence="3">The sequence shown here is derived from an EMBL/GenBank/DDBJ whole genome shotgun (WGS) entry which is preliminary data.</text>
</comment>
<evidence type="ECO:0000256" key="1">
    <source>
        <dbReference type="SAM" id="MobiDB-lite"/>
    </source>
</evidence>